<evidence type="ECO:0000313" key="3">
    <source>
        <dbReference type="Proteomes" id="UP000199622"/>
    </source>
</evidence>
<feature type="compositionally biased region" description="Polar residues" evidence="1">
    <location>
        <begin position="295"/>
        <end position="304"/>
    </location>
</feature>
<dbReference type="AlphaFoldDB" id="A0A1H4JM15"/>
<dbReference type="OrthoDB" id="4164470at2"/>
<proteinExistence type="predicted"/>
<organism evidence="2 3">
    <name type="scientific">Amycolatopsis tolypomycina</name>
    <dbReference type="NCBI Taxonomy" id="208445"/>
    <lineage>
        <taxon>Bacteria</taxon>
        <taxon>Bacillati</taxon>
        <taxon>Actinomycetota</taxon>
        <taxon>Actinomycetes</taxon>
        <taxon>Pseudonocardiales</taxon>
        <taxon>Pseudonocardiaceae</taxon>
        <taxon>Amycolatopsis</taxon>
    </lineage>
</organism>
<evidence type="ECO:0000313" key="2">
    <source>
        <dbReference type="EMBL" id="SEB46682.1"/>
    </source>
</evidence>
<dbReference type="EMBL" id="FNSO01000003">
    <property type="protein sequence ID" value="SEB46682.1"/>
    <property type="molecule type" value="Genomic_DNA"/>
</dbReference>
<name>A0A1H4JM15_9PSEU</name>
<dbReference type="Proteomes" id="UP000199622">
    <property type="component" value="Unassembled WGS sequence"/>
</dbReference>
<evidence type="ECO:0000256" key="1">
    <source>
        <dbReference type="SAM" id="MobiDB-lite"/>
    </source>
</evidence>
<feature type="region of interest" description="Disordered" evidence="1">
    <location>
        <begin position="254"/>
        <end position="356"/>
    </location>
</feature>
<gene>
    <name evidence="2" type="ORF">SAMN04489727_1979</name>
</gene>
<reference evidence="3" key="1">
    <citation type="submission" date="2016-10" db="EMBL/GenBank/DDBJ databases">
        <authorList>
            <person name="Varghese N."/>
            <person name="Submissions S."/>
        </authorList>
    </citation>
    <scope>NUCLEOTIDE SEQUENCE [LARGE SCALE GENOMIC DNA]</scope>
    <source>
        <strain evidence="3">DSM 44544</strain>
    </source>
</reference>
<evidence type="ECO:0008006" key="4">
    <source>
        <dbReference type="Google" id="ProtNLM"/>
    </source>
</evidence>
<keyword evidence="3" id="KW-1185">Reference proteome</keyword>
<sequence length="356" mass="37263">MAVSSPENDPGLSGFFVRRSAVHVTEPGVFDTARMAFEWLVTGPDPVALDCRPIPGLPARPVPLDELGTLLLDQDRAQPTRDAAWAALVTRSRADGAKWTVACVGLALPWLVRVAASLAALTRDDVHDVHAAVLTGFLEALATVDLDRPMIVVRLRWSAFRSGYAAVREALHAAAPVGDPCDEDVQGVLAALTVPRSGFRSCPPPQPSGHPELALLLAAADAGVISAGEATLIGATRFGDLSLAEAAQARGQTYEAARKTRRRAESRLAAHLTPETAAGFRRGTPGAEIPRCASATPTASQLRSVTRRSPGPAQNLRRPASVDTPESGVDDRGPCTPDLPGPHRLAAVPGSARGAA</sequence>
<accession>A0A1H4JM15</accession>
<dbReference type="RefSeq" id="WP_091305562.1">
    <property type="nucleotide sequence ID" value="NZ_FNSO01000003.1"/>
</dbReference>
<protein>
    <recommendedName>
        <fullName evidence="4">DNA-directed RNA polymerase specialized sigma subunit, sigma24 family</fullName>
    </recommendedName>
</protein>
<dbReference type="STRING" id="208445.SAMN04489727_1979"/>